<evidence type="ECO:0000256" key="1">
    <source>
        <dbReference type="SAM" id="MobiDB-lite"/>
    </source>
</evidence>
<gene>
    <name evidence="2" type="ORF">U6N30_15275</name>
</gene>
<sequence length="233" mass="25421">MQQTVDASPVEELLAGWLAVQPEPVSALPARLLDDERVAEELGRIQRNRAREAAREAELILRLAELRPDGEDPAPGTPGARRGWRRTDPEFAGVSEFFPDEVAHAINLGRGTAAVRARRAFTWRDRLPATFAALARGEIDERRASALADALQHSPPGVAGAVEGCCCRGPVTCRWPGCGRERWSCWPNWTPTRSGSGTRRRSGPPTCAAPMPVTAWPPCPPTCPWPRPRPATT</sequence>
<dbReference type="EMBL" id="CP141261">
    <property type="protein sequence ID" value="WRL66632.1"/>
    <property type="molecule type" value="Genomic_DNA"/>
</dbReference>
<evidence type="ECO:0008006" key="4">
    <source>
        <dbReference type="Google" id="ProtNLM"/>
    </source>
</evidence>
<dbReference type="Proteomes" id="UP001324287">
    <property type="component" value="Chromosome"/>
</dbReference>
<keyword evidence="3" id="KW-1185">Reference proteome</keyword>
<organism evidence="2 3">
    <name type="scientific">Blastococcus brunescens</name>
    <dbReference type="NCBI Taxonomy" id="1564165"/>
    <lineage>
        <taxon>Bacteria</taxon>
        <taxon>Bacillati</taxon>
        <taxon>Actinomycetota</taxon>
        <taxon>Actinomycetes</taxon>
        <taxon>Geodermatophilales</taxon>
        <taxon>Geodermatophilaceae</taxon>
        <taxon>Blastococcus</taxon>
    </lineage>
</organism>
<evidence type="ECO:0000313" key="3">
    <source>
        <dbReference type="Proteomes" id="UP001324287"/>
    </source>
</evidence>
<protein>
    <recommendedName>
        <fullName evidence="4">DUF222 domain-containing protein</fullName>
    </recommendedName>
</protein>
<evidence type="ECO:0000313" key="2">
    <source>
        <dbReference type="EMBL" id="WRL66632.1"/>
    </source>
</evidence>
<name>A0ABZ1B8C2_9ACTN</name>
<accession>A0ABZ1B8C2</accession>
<proteinExistence type="predicted"/>
<feature type="region of interest" description="Disordered" evidence="1">
    <location>
        <begin position="67"/>
        <end position="86"/>
    </location>
</feature>
<reference evidence="2 3" key="1">
    <citation type="submission" date="2023-12" db="EMBL/GenBank/DDBJ databases">
        <title>Blastococcus brunescens sp. nov., an actonobacterium isolated from sandstone collected in sahara desert.</title>
        <authorList>
            <person name="Gtari M."/>
            <person name="Ghodhbane F."/>
        </authorList>
    </citation>
    <scope>NUCLEOTIDE SEQUENCE [LARGE SCALE GENOMIC DNA]</scope>
    <source>
        <strain evidence="2 3">BMG 8361</strain>
    </source>
</reference>